<dbReference type="GO" id="GO:0004222">
    <property type="term" value="F:metalloendopeptidase activity"/>
    <property type="evidence" value="ECO:0007669"/>
    <property type="project" value="InterPro"/>
</dbReference>
<dbReference type="GO" id="GO:0006508">
    <property type="term" value="P:proteolysis"/>
    <property type="evidence" value="ECO:0007669"/>
    <property type="project" value="InterPro"/>
</dbReference>
<proteinExistence type="predicted"/>
<accession>A0AAV1ATQ6</accession>
<evidence type="ECO:0000313" key="3">
    <source>
        <dbReference type="Proteomes" id="UP001157006"/>
    </source>
</evidence>
<gene>
    <name evidence="2" type="ORF">VFH_V093400</name>
</gene>
<dbReference type="EMBL" id="OX451740">
    <property type="protein sequence ID" value="CAI8613702.1"/>
    <property type="molecule type" value="Genomic_DNA"/>
</dbReference>
<dbReference type="GO" id="GO:0004176">
    <property type="term" value="F:ATP-dependent peptidase activity"/>
    <property type="evidence" value="ECO:0007669"/>
    <property type="project" value="InterPro"/>
</dbReference>
<evidence type="ECO:0000259" key="1">
    <source>
        <dbReference type="Pfam" id="PF01434"/>
    </source>
</evidence>
<dbReference type="InterPro" id="IPR000642">
    <property type="entry name" value="Peptidase_M41"/>
</dbReference>
<name>A0AAV1ATQ6_VICFA</name>
<feature type="domain" description="Peptidase M41" evidence="1">
    <location>
        <begin position="121"/>
        <end position="149"/>
    </location>
</feature>
<reference evidence="2 3" key="1">
    <citation type="submission" date="2023-01" db="EMBL/GenBank/DDBJ databases">
        <authorList>
            <person name="Kreplak J."/>
        </authorList>
    </citation>
    <scope>NUCLEOTIDE SEQUENCE [LARGE SCALE GENOMIC DNA]</scope>
</reference>
<dbReference type="SUPFAM" id="SSF140990">
    <property type="entry name" value="FtsH protease domain-like"/>
    <property type="match status" value="1"/>
</dbReference>
<dbReference type="AlphaFoldDB" id="A0AAV1ATQ6"/>
<protein>
    <recommendedName>
        <fullName evidence="1">Peptidase M41 domain-containing protein</fullName>
    </recommendedName>
</protein>
<evidence type="ECO:0000313" key="2">
    <source>
        <dbReference type="EMBL" id="CAI8613702.1"/>
    </source>
</evidence>
<dbReference type="Proteomes" id="UP001157006">
    <property type="component" value="Chromosome 5"/>
</dbReference>
<keyword evidence="3" id="KW-1185">Reference proteome</keyword>
<dbReference type="GO" id="GO:0005524">
    <property type="term" value="F:ATP binding"/>
    <property type="evidence" value="ECO:0007669"/>
    <property type="project" value="InterPro"/>
</dbReference>
<dbReference type="Pfam" id="PF01434">
    <property type="entry name" value="Peptidase_M41"/>
    <property type="match status" value="1"/>
</dbReference>
<organism evidence="2 3">
    <name type="scientific">Vicia faba</name>
    <name type="common">Broad bean</name>
    <name type="synonym">Faba vulgaris</name>
    <dbReference type="NCBI Taxonomy" id="3906"/>
    <lineage>
        <taxon>Eukaryota</taxon>
        <taxon>Viridiplantae</taxon>
        <taxon>Streptophyta</taxon>
        <taxon>Embryophyta</taxon>
        <taxon>Tracheophyta</taxon>
        <taxon>Spermatophyta</taxon>
        <taxon>Magnoliopsida</taxon>
        <taxon>eudicotyledons</taxon>
        <taxon>Gunneridae</taxon>
        <taxon>Pentapetalae</taxon>
        <taxon>rosids</taxon>
        <taxon>fabids</taxon>
        <taxon>Fabales</taxon>
        <taxon>Fabaceae</taxon>
        <taxon>Papilionoideae</taxon>
        <taxon>50 kb inversion clade</taxon>
        <taxon>NPAAA clade</taxon>
        <taxon>Hologalegina</taxon>
        <taxon>IRL clade</taxon>
        <taxon>Fabeae</taxon>
        <taxon>Vicia</taxon>
    </lineage>
</organism>
<sequence length="212" mass="23725">MRRNPFIIEGGMDEQILVPIEFEDRGRVWTVAETEAVTKSMGRRLIPTASSVDEATQIICGNCLNAIEQHHLQRLKTSAIDKILDIGCSFGVSSRYLANNLMHAIEITVSLILSIGLWPERKEQSLVAYHEVGHAICGTLTPGHDAVQKPLPLNEQGEDETSLRSGSHVQCLTLNGQLLERRIAEIEILHFQCYLDSHCQWSGCQSIRFSVY</sequence>
<dbReference type="InterPro" id="IPR037219">
    <property type="entry name" value="Peptidase_M41-like"/>
</dbReference>